<reference evidence="5 6" key="1">
    <citation type="submission" date="2017-02" db="EMBL/GenBank/DDBJ databases">
        <authorList>
            <person name="Peterson S.W."/>
        </authorList>
    </citation>
    <scope>NUCLEOTIDE SEQUENCE [LARGE SCALE GENOMIC DNA]</scope>
    <source>
        <strain evidence="5">Psychrobacter_piechaudii</strain>
    </source>
</reference>
<dbReference type="PANTHER" id="PTHR43201">
    <property type="entry name" value="ACYL-COA SYNTHETASE"/>
    <property type="match status" value="1"/>
</dbReference>
<feature type="domain" description="AMP-dependent synthetase/ligase" evidence="3">
    <location>
        <begin position="65"/>
        <end position="458"/>
    </location>
</feature>
<keyword evidence="6" id="KW-1185">Reference proteome</keyword>
<dbReference type="InterPro" id="IPR042099">
    <property type="entry name" value="ANL_N_sf"/>
</dbReference>
<evidence type="ECO:0000256" key="1">
    <source>
        <dbReference type="ARBA" id="ARBA00006432"/>
    </source>
</evidence>
<gene>
    <name evidence="5" type="primary">lcfB_1</name>
    <name evidence="5" type="ORF">A1232T_00493</name>
</gene>
<dbReference type="GO" id="GO:0031956">
    <property type="term" value="F:medium-chain fatty acid-CoA ligase activity"/>
    <property type="evidence" value="ECO:0007669"/>
    <property type="project" value="TreeGrafter"/>
</dbReference>
<dbReference type="CDD" id="cd05917">
    <property type="entry name" value="FACL_like_2"/>
    <property type="match status" value="1"/>
</dbReference>
<comment type="similarity">
    <text evidence="1">Belongs to the ATP-dependent AMP-binding enzyme family.</text>
</comment>
<dbReference type="STRING" id="1945521.A1232T_00493"/>
<dbReference type="Gene3D" id="3.40.50.12780">
    <property type="entry name" value="N-terminal domain of ligase-like"/>
    <property type="match status" value="1"/>
</dbReference>
<dbReference type="InterPro" id="IPR045851">
    <property type="entry name" value="AMP-bd_C_sf"/>
</dbReference>
<dbReference type="Gene3D" id="3.30.300.30">
    <property type="match status" value="1"/>
</dbReference>
<dbReference type="InterPro" id="IPR000873">
    <property type="entry name" value="AMP-dep_synth/lig_dom"/>
</dbReference>
<evidence type="ECO:0000259" key="3">
    <source>
        <dbReference type="Pfam" id="PF00501"/>
    </source>
</evidence>
<dbReference type="EC" id="6.2.1.3" evidence="5"/>
<dbReference type="FunFam" id="3.30.300.30:FF:000008">
    <property type="entry name" value="2,3-dihydroxybenzoate-AMP ligase"/>
    <property type="match status" value="1"/>
</dbReference>
<dbReference type="GO" id="GO:0004467">
    <property type="term" value="F:long-chain fatty acid-CoA ligase activity"/>
    <property type="evidence" value="ECO:0007669"/>
    <property type="project" value="UniProtKB-EC"/>
</dbReference>
<proteinExistence type="inferred from homology"/>
<accession>A0A1R4GHR2</accession>
<organism evidence="5 6">
    <name type="scientific">Psychrobacter piechaudii</name>
    <dbReference type="NCBI Taxonomy" id="1945521"/>
    <lineage>
        <taxon>Bacteria</taxon>
        <taxon>Pseudomonadati</taxon>
        <taxon>Pseudomonadota</taxon>
        <taxon>Gammaproteobacteria</taxon>
        <taxon>Moraxellales</taxon>
        <taxon>Moraxellaceae</taxon>
        <taxon>Psychrobacter</taxon>
    </lineage>
</organism>
<evidence type="ECO:0000259" key="4">
    <source>
        <dbReference type="Pfam" id="PF13193"/>
    </source>
</evidence>
<evidence type="ECO:0000313" key="5">
    <source>
        <dbReference type="EMBL" id="SJM67650.1"/>
    </source>
</evidence>
<dbReference type="RefSeq" id="WP_244156512.1">
    <property type="nucleotide sequence ID" value="NZ_FUGE01000074.1"/>
</dbReference>
<dbReference type="Pfam" id="PF00501">
    <property type="entry name" value="AMP-binding"/>
    <property type="match status" value="1"/>
</dbReference>
<dbReference type="EMBL" id="FUGE01000074">
    <property type="protein sequence ID" value="SJM67650.1"/>
    <property type="molecule type" value="Genomic_DNA"/>
</dbReference>
<sequence>MIGSVNASSNNSNAVSVSKKTPSIDLNALKGVSMGAKSANAPLKMSQDRGPETLLIEATIGDFFDAMVECYPDREALVVCHQNIRWTYRQLQQQVNQLASAMIEMGLEIGDRVGIWSHNNAEWLLMQLATAKVGVILVNINPAYRSFELQYALNKLGCTALVLMRHFKSSDYANIIRELCPEIYHKPYYQLDLVEIPTVERIIWIDEPETDEEFGFMQKFSEWMKEGDANDPRVAERQAQLKNTDPINVQFTSGTTGTPKGATLTHRNILNNGYFIGEAMDLSEEDRLCIPVPLYHCFGMVLGNLAILTHGGCIIYPNDGFEPLSVLQAVQDEKCTALHGVPTMFIAELEHPDFDKYDLSTLRTGIMAGSSCPIEVMRRVIDEMHMKEVTIAYGMTETSPVSCQTNKNTPLEKQVSTVGLVQPNLEVKIVDTETGEVVPIGETGELLTKGYSVMKGYWGSRFKTRESIQDGWMHTGDLATMDEDGYIKVVGRSKDMVIRGGENIYPVEIENYLYRHPKISDVQIVGVPDKKYGEVLAAWIIKKKDVELTEEEVKQFCKENIAHYKIPQYFRFVEEYPMTITGKIQKYKITEMMIEELGL</sequence>
<dbReference type="Pfam" id="PF13193">
    <property type="entry name" value="AMP-binding_C"/>
    <property type="match status" value="1"/>
</dbReference>
<keyword evidence="2 5" id="KW-0436">Ligase</keyword>
<dbReference type="Proteomes" id="UP000188357">
    <property type="component" value="Unassembled WGS sequence"/>
</dbReference>
<dbReference type="InterPro" id="IPR020845">
    <property type="entry name" value="AMP-binding_CS"/>
</dbReference>
<evidence type="ECO:0000256" key="2">
    <source>
        <dbReference type="ARBA" id="ARBA00022598"/>
    </source>
</evidence>
<dbReference type="FunFam" id="3.40.50.12780:FF:000003">
    <property type="entry name" value="Long-chain-fatty-acid--CoA ligase FadD"/>
    <property type="match status" value="1"/>
</dbReference>
<dbReference type="AlphaFoldDB" id="A0A1R4GHR2"/>
<evidence type="ECO:0000313" key="6">
    <source>
        <dbReference type="Proteomes" id="UP000188357"/>
    </source>
</evidence>
<protein>
    <submittedName>
        <fullName evidence="5">Long-chain-fatty-acid--CoA ligase</fullName>
        <ecNumber evidence="5">6.2.1.3</ecNumber>
    </submittedName>
</protein>
<dbReference type="SUPFAM" id="SSF56801">
    <property type="entry name" value="Acetyl-CoA synthetase-like"/>
    <property type="match status" value="1"/>
</dbReference>
<dbReference type="InterPro" id="IPR025110">
    <property type="entry name" value="AMP-bd_C"/>
</dbReference>
<dbReference type="PROSITE" id="PS00455">
    <property type="entry name" value="AMP_BINDING"/>
    <property type="match status" value="1"/>
</dbReference>
<name>A0A1R4GHR2_9GAMM</name>
<dbReference type="PANTHER" id="PTHR43201:SF5">
    <property type="entry name" value="MEDIUM-CHAIN ACYL-COA LIGASE ACSF2, MITOCHONDRIAL"/>
    <property type="match status" value="1"/>
</dbReference>
<feature type="domain" description="AMP-binding enzyme C-terminal" evidence="4">
    <location>
        <begin position="508"/>
        <end position="583"/>
    </location>
</feature>